<feature type="coiled-coil region" evidence="1">
    <location>
        <begin position="108"/>
        <end position="263"/>
    </location>
</feature>
<dbReference type="EMBL" id="JEMT01012687">
    <property type="protein sequence ID" value="EXX74886.1"/>
    <property type="molecule type" value="Genomic_DNA"/>
</dbReference>
<dbReference type="SMR" id="A0A015LQ72"/>
<dbReference type="Proteomes" id="UP000022910">
    <property type="component" value="Unassembled WGS sequence"/>
</dbReference>
<comment type="caution">
    <text evidence="3">The sequence shown here is derived from an EMBL/GenBank/DDBJ whole genome shotgun (WGS) entry which is preliminary data.</text>
</comment>
<protein>
    <submittedName>
        <fullName evidence="3">Uncharacterized protein</fullName>
    </submittedName>
</protein>
<reference evidence="3 4" key="1">
    <citation type="submission" date="2014-02" db="EMBL/GenBank/DDBJ databases">
        <title>Single nucleus genome sequencing reveals high similarity among nuclei of an endomycorrhizal fungus.</title>
        <authorList>
            <person name="Lin K."/>
            <person name="Geurts R."/>
            <person name="Zhang Z."/>
            <person name="Limpens E."/>
            <person name="Saunders D.G."/>
            <person name="Mu D."/>
            <person name="Pang E."/>
            <person name="Cao H."/>
            <person name="Cha H."/>
            <person name="Lin T."/>
            <person name="Zhou Q."/>
            <person name="Shang Y."/>
            <person name="Li Y."/>
            <person name="Ivanov S."/>
            <person name="Sharma T."/>
            <person name="Velzen R.V."/>
            <person name="Ruijter N.D."/>
            <person name="Aanen D.K."/>
            <person name="Win J."/>
            <person name="Kamoun S."/>
            <person name="Bisseling T."/>
            <person name="Huang S."/>
        </authorList>
    </citation>
    <scope>NUCLEOTIDE SEQUENCE [LARGE SCALE GENOMIC DNA]</scope>
    <source>
        <strain evidence="4">DAOM197198w</strain>
    </source>
</reference>
<dbReference type="AlphaFoldDB" id="A0A015LQ72"/>
<feature type="region of interest" description="Disordered" evidence="2">
    <location>
        <begin position="72"/>
        <end position="107"/>
    </location>
</feature>
<name>A0A015LQ72_RHIIW</name>
<organism evidence="3 4">
    <name type="scientific">Rhizophagus irregularis (strain DAOM 197198w)</name>
    <name type="common">Glomus intraradices</name>
    <dbReference type="NCBI Taxonomy" id="1432141"/>
    <lineage>
        <taxon>Eukaryota</taxon>
        <taxon>Fungi</taxon>
        <taxon>Fungi incertae sedis</taxon>
        <taxon>Mucoromycota</taxon>
        <taxon>Glomeromycotina</taxon>
        <taxon>Glomeromycetes</taxon>
        <taxon>Glomerales</taxon>
        <taxon>Glomeraceae</taxon>
        <taxon>Rhizophagus</taxon>
    </lineage>
</organism>
<keyword evidence="4" id="KW-1185">Reference proteome</keyword>
<feature type="compositionally biased region" description="Acidic residues" evidence="2">
    <location>
        <begin position="98"/>
        <end position="107"/>
    </location>
</feature>
<evidence type="ECO:0000256" key="2">
    <source>
        <dbReference type="SAM" id="MobiDB-lite"/>
    </source>
</evidence>
<evidence type="ECO:0000313" key="3">
    <source>
        <dbReference type="EMBL" id="EXX74886.1"/>
    </source>
</evidence>
<dbReference type="OrthoDB" id="2380411at2759"/>
<keyword evidence="1" id="KW-0175">Coiled coil</keyword>
<feature type="compositionally biased region" description="Basic and acidic residues" evidence="2">
    <location>
        <begin position="72"/>
        <end position="93"/>
    </location>
</feature>
<evidence type="ECO:0000313" key="4">
    <source>
        <dbReference type="Proteomes" id="UP000022910"/>
    </source>
</evidence>
<gene>
    <name evidence="3" type="ORF">RirG_046980</name>
</gene>
<evidence type="ECO:0000256" key="1">
    <source>
        <dbReference type="SAM" id="Coils"/>
    </source>
</evidence>
<dbReference type="STRING" id="1432141.A0A015LQ72"/>
<sequence>MTQKQKLFDMPVTRELNEEETKEFFDMLVRIGHKEKVKELNKKYYEKNIISEGTSQDDRIIQLEQEKKNLMKDIDELLKEPKPEVQTEPKPEVQSEPTGEESSEDNTIENLLNELEKLTVDKTKKEKEIIGLEEKINKLENIVSTSSDPKRINELQKQTKELRGKLANKKIELAKAKEILDKKDDSVRKKIADLKGMIDSQQNTIRGLEKEKKENKEGKKLKSQLDKTQQELKNRIDELEHKLNEITKSVNQTQKTRQELEKMVEDSKFKLDGDKKNHIKKLFEGQEENDNSGLEDIKYLLGRKLDNKEIQELLNKKTELVKMEQELALKILKIANPEQKRIFK</sequence>
<proteinExistence type="predicted"/>
<dbReference type="HOGENOM" id="CLU_886087_0_0_1"/>
<accession>A0A015LQ72</accession>